<dbReference type="RefSeq" id="WP_338503777.1">
    <property type="nucleotide sequence ID" value="NZ_CP145607.1"/>
</dbReference>
<keyword evidence="2" id="KW-1185">Reference proteome</keyword>
<evidence type="ECO:0000313" key="1">
    <source>
        <dbReference type="EMBL" id="WWM70751.1"/>
    </source>
</evidence>
<sequence>MIAEARTAPTKADWSAIRRWLVRANGADLENAEPLYLFYQTFRMAGVRPTANAIDGLYYSFALAPNDIGLRLTTVRQMLTDKKVEAAEPLLAAVIFNPHLDIAKRPMLTQAMDRIKARDASGALTAMEDDFRMRSGLEEDSDQGIALPSTLPDGE</sequence>
<accession>A0ABZ2G0Y0</accession>
<proteinExistence type="predicted"/>
<gene>
    <name evidence="1" type="ORF">V6R86_08710</name>
</gene>
<organism evidence="1 2">
    <name type="scientific">Sphingomonas kaistensis</name>
    <dbReference type="NCBI Taxonomy" id="298708"/>
    <lineage>
        <taxon>Bacteria</taxon>
        <taxon>Pseudomonadati</taxon>
        <taxon>Pseudomonadota</taxon>
        <taxon>Alphaproteobacteria</taxon>
        <taxon>Sphingomonadales</taxon>
        <taxon>Sphingomonadaceae</taxon>
        <taxon>Sphingomonas</taxon>
    </lineage>
</organism>
<dbReference type="Proteomes" id="UP001382935">
    <property type="component" value="Chromosome"/>
</dbReference>
<name>A0ABZ2G0Y0_9SPHN</name>
<protein>
    <submittedName>
        <fullName evidence="1">Uncharacterized protein</fullName>
    </submittedName>
</protein>
<evidence type="ECO:0000313" key="2">
    <source>
        <dbReference type="Proteomes" id="UP001382935"/>
    </source>
</evidence>
<reference evidence="1 2" key="1">
    <citation type="submission" date="2024-02" db="EMBL/GenBank/DDBJ databases">
        <title>Full genome sequence of Sphingomonas kaistensis.</title>
        <authorList>
            <person name="Poletto B.L."/>
            <person name="Silva G."/>
            <person name="Galante D."/>
            <person name="Campos K.R."/>
            <person name="Santos M.B.N."/>
            <person name="Sacchi C.T."/>
        </authorList>
    </citation>
    <scope>NUCLEOTIDE SEQUENCE [LARGE SCALE GENOMIC DNA]</scope>
    <source>
        <strain evidence="1 2">MA4R</strain>
    </source>
</reference>
<dbReference type="EMBL" id="CP145607">
    <property type="protein sequence ID" value="WWM70751.1"/>
    <property type="molecule type" value="Genomic_DNA"/>
</dbReference>